<dbReference type="EMBL" id="BMAT01008584">
    <property type="protein sequence ID" value="GFR88736.1"/>
    <property type="molecule type" value="Genomic_DNA"/>
</dbReference>
<comment type="caution">
    <text evidence="2">The sequence shown here is derived from an EMBL/GenBank/DDBJ whole genome shotgun (WGS) entry which is preliminary data.</text>
</comment>
<proteinExistence type="predicted"/>
<organism evidence="2 3">
    <name type="scientific">Elysia marginata</name>
    <dbReference type="NCBI Taxonomy" id="1093978"/>
    <lineage>
        <taxon>Eukaryota</taxon>
        <taxon>Metazoa</taxon>
        <taxon>Spiralia</taxon>
        <taxon>Lophotrochozoa</taxon>
        <taxon>Mollusca</taxon>
        <taxon>Gastropoda</taxon>
        <taxon>Heterobranchia</taxon>
        <taxon>Euthyneura</taxon>
        <taxon>Panpulmonata</taxon>
        <taxon>Sacoglossa</taxon>
        <taxon>Placobranchoidea</taxon>
        <taxon>Plakobranchidae</taxon>
        <taxon>Elysia</taxon>
    </lineage>
</organism>
<evidence type="ECO:0000313" key="3">
    <source>
        <dbReference type="Proteomes" id="UP000762676"/>
    </source>
</evidence>
<evidence type="ECO:0000313" key="2">
    <source>
        <dbReference type="EMBL" id="GFR88736.1"/>
    </source>
</evidence>
<reference evidence="2 3" key="1">
    <citation type="journal article" date="2021" name="Elife">
        <title>Chloroplast acquisition without the gene transfer in kleptoplastic sea slugs, Plakobranchus ocellatus.</title>
        <authorList>
            <person name="Maeda T."/>
            <person name="Takahashi S."/>
            <person name="Yoshida T."/>
            <person name="Shimamura S."/>
            <person name="Takaki Y."/>
            <person name="Nagai Y."/>
            <person name="Toyoda A."/>
            <person name="Suzuki Y."/>
            <person name="Arimoto A."/>
            <person name="Ishii H."/>
            <person name="Satoh N."/>
            <person name="Nishiyama T."/>
            <person name="Hasebe M."/>
            <person name="Maruyama T."/>
            <person name="Minagawa J."/>
            <person name="Obokata J."/>
            <person name="Shigenobu S."/>
        </authorList>
    </citation>
    <scope>NUCLEOTIDE SEQUENCE [LARGE SCALE GENOMIC DNA]</scope>
</reference>
<protein>
    <submittedName>
        <fullName evidence="2">Uncharacterized protein</fullName>
    </submittedName>
</protein>
<name>A0AAV4GTW5_9GAST</name>
<keyword evidence="3" id="KW-1185">Reference proteome</keyword>
<accession>A0AAV4GTW5</accession>
<gene>
    <name evidence="2" type="ORF">ElyMa_004260200</name>
</gene>
<evidence type="ECO:0000256" key="1">
    <source>
        <dbReference type="SAM" id="MobiDB-lite"/>
    </source>
</evidence>
<sequence length="101" mass="11066">MRAGEEVVAAEVITNSTAGLQLPPAATTVRREQQRSEAGTTTASTITALPLHQRLTTREAIKAGSMLDTTLKEKTDLTQLPPQPTMGSRRRARLARRFRPK</sequence>
<dbReference type="AlphaFoldDB" id="A0AAV4GTW5"/>
<feature type="compositionally biased region" description="Basic residues" evidence="1">
    <location>
        <begin position="88"/>
        <end position="101"/>
    </location>
</feature>
<dbReference type="Proteomes" id="UP000762676">
    <property type="component" value="Unassembled WGS sequence"/>
</dbReference>
<feature type="region of interest" description="Disordered" evidence="1">
    <location>
        <begin position="77"/>
        <end position="101"/>
    </location>
</feature>